<feature type="domain" description="Quercetin 2,3-dioxygenase C-terminal cupin" evidence="5">
    <location>
        <begin position="144"/>
        <end position="229"/>
    </location>
</feature>
<accession>A0A2W5T970</accession>
<dbReference type="InterPro" id="IPR012093">
    <property type="entry name" value="Pirin"/>
</dbReference>
<proteinExistence type="inferred from homology"/>
<dbReference type="AlphaFoldDB" id="A0A2W5T970"/>
<feature type="binding site" evidence="2">
    <location>
        <position position="57"/>
    </location>
    <ligand>
        <name>Fe cation</name>
        <dbReference type="ChEBI" id="CHEBI:24875"/>
    </ligand>
</feature>
<dbReference type="GO" id="GO:0046872">
    <property type="term" value="F:metal ion binding"/>
    <property type="evidence" value="ECO:0007669"/>
    <property type="project" value="UniProtKB-KW"/>
</dbReference>
<dbReference type="Proteomes" id="UP000249061">
    <property type="component" value="Unassembled WGS sequence"/>
</dbReference>
<keyword evidence="6" id="KW-0223">Dioxygenase</keyword>
<comment type="cofactor">
    <cofactor evidence="2">
        <name>Fe cation</name>
        <dbReference type="ChEBI" id="CHEBI:24875"/>
    </cofactor>
    <text evidence="2">Binds 1 Fe cation per subunit.</text>
</comment>
<evidence type="ECO:0000313" key="7">
    <source>
        <dbReference type="Proteomes" id="UP000249061"/>
    </source>
</evidence>
<dbReference type="CDD" id="cd02910">
    <property type="entry name" value="cupin_Yhhw_N"/>
    <property type="match status" value="1"/>
</dbReference>
<feature type="binding site" evidence="2">
    <location>
        <position position="103"/>
    </location>
    <ligand>
        <name>Fe cation</name>
        <dbReference type="ChEBI" id="CHEBI:24875"/>
    </ligand>
</feature>
<dbReference type="SUPFAM" id="SSF51182">
    <property type="entry name" value="RmlC-like cupins"/>
    <property type="match status" value="1"/>
</dbReference>
<reference evidence="6 7" key="1">
    <citation type="submission" date="2017-08" db="EMBL/GenBank/DDBJ databases">
        <title>Infants hospitalized years apart are colonized by the same room-sourced microbial strains.</title>
        <authorList>
            <person name="Brooks B."/>
            <person name="Olm M.R."/>
            <person name="Firek B.A."/>
            <person name="Baker R."/>
            <person name="Thomas B.C."/>
            <person name="Morowitz M.J."/>
            <person name="Banfield J.F."/>
        </authorList>
    </citation>
    <scope>NUCLEOTIDE SEQUENCE [LARGE SCALE GENOMIC DNA]</scope>
    <source>
        <strain evidence="6">S2_003_000_R2_14</strain>
    </source>
</reference>
<dbReference type="EMBL" id="QFQP01000013">
    <property type="protein sequence ID" value="PZR12080.1"/>
    <property type="molecule type" value="Genomic_DNA"/>
</dbReference>
<dbReference type="InterPro" id="IPR011051">
    <property type="entry name" value="RmlC_Cupin_sf"/>
</dbReference>
<feature type="binding site" evidence="2">
    <location>
        <position position="59"/>
    </location>
    <ligand>
        <name>Fe cation</name>
        <dbReference type="ChEBI" id="CHEBI:24875"/>
    </ligand>
</feature>
<dbReference type="GO" id="GO:0051213">
    <property type="term" value="F:dioxygenase activity"/>
    <property type="evidence" value="ECO:0007669"/>
    <property type="project" value="UniProtKB-KW"/>
</dbReference>
<dbReference type="Pfam" id="PF17954">
    <property type="entry name" value="Pirin_C_2"/>
    <property type="match status" value="1"/>
</dbReference>
<dbReference type="InterPro" id="IPR014710">
    <property type="entry name" value="RmlC-like_jellyroll"/>
</dbReference>
<comment type="similarity">
    <text evidence="1 3">Belongs to the pirin family.</text>
</comment>
<dbReference type="InterPro" id="IPR003829">
    <property type="entry name" value="Pirin_N_dom"/>
</dbReference>
<evidence type="ECO:0000256" key="1">
    <source>
        <dbReference type="ARBA" id="ARBA00008416"/>
    </source>
</evidence>
<feature type="domain" description="Pirin N-terminal" evidence="4">
    <location>
        <begin position="12"/>
        <end position="119"/>
    </location>
</feature>
<feature type="binding site" evidence="2">
    <location>
        <position position="101"/>
    </location>
    <ligand>
        <name>Fe cation</name>
        <dbReference type="ChEBI" id="CHEBI:24875"/>
    </ligand>
</feature>
<protein>
    <submittedName>
        <fullName evidence="6">Quercetin 2,3-dioxygenase</fullName>
    </submittedName>
</protein>
<evidence type="ECO:0000256" key="3">
    <source>
        <dbReference type="RuleBase" id="RU003457"/>
    </source>
</evidence>
<evidence type="ECO:0000259" key="5">
    <source>
        <dbReference type="Pfam" id="PF17954"/>
    </source>
</evidence>
<keyword evidence="6" id="KW-0560">Oxidoreductase</keyword>
<sequence>MKTIRRADSRGGGNHGWLDTKHTFSFADYYDPKHMGFRALRVINEDKVKAGKGFGTHGHRDMEILSYVLDGALEHRDTIGQGGVIRHGDVQRMSAGTGVMHSEFNGSKTEPVHFLQIWIMPDKNGVEPTYEQRNIGDITKGLKLIASPDGADGSMKMNADARISASILGKGEKRDFNPGKTRHIYVHVARGNVKVGDDELHSGDGIALSQVEGVTLEGIDTAEVILFDLA</sequence>
<comment type="caution">
    <text evidence="6">The sequence shown here is derived from an EMBL/GenBank/DDBJ whole genome shotgun (WGS) entry which is preliminary data.</text>
</comment>
<dbReference type="Gene3D" id="2.60.120.10">
    <property type="entry name" value="Jelly Rolls"/>
    <property type="match status" value="2"/>
</dbReference>
<gene>
    <name evidence="6" type="ORF">DI536_17000</name>
</gene>
<name>A0A2W5T970_9BACT</name>
<dbReference type="InterPro" id="IPR041602">
    <property type="entry name" value="Quercetinase_C"/>
</dbReference>
<evidence type="ECO:0000259" key="4">
    <source>
        <dbReference type="Pfam" id="PF02678"/>
    </source>
</evidence>
<keyword evidence="2" id="KW-0479">Metal-binding</keyword>
<evidence type="ECO:0000256" key="2">
    <source>
        <dbReference type="PIRSR" id="PIRSR006232-1"/>
    </source>
</evidence>
<dbReference type="PIRSF" id="PIRSF006232">
    <property type="entry name" value="Pirin"/>
    <property type="match status" value="1"/>
</dbReference>
<dbReference type="PANTHER" id="PTHR43212">
    <property type="entry name" value="QUERCETIN 2,3-DIOXYGENASE"/>
    <property type="match status" value="1"/>
</dbReference>
<evidence type="ECO:0000313" key="6">
    <source>
        <dbReference type="EMBL" id="PZR12080.1"/>
    </source>
</evidence>
<keyword evidence="2" id="KW-0408">Iron</keyword>
<organism evidence="6 7">
    <name type="scientific">Archangium gephyra</name>
    <dbReference type="NCBI Taxonomy" id="48"/>
    <lineage>
        <taxon>Bacteria</taxon>
        <taxon>Pseudomonadati</taxon>
        <taxon>Myxococcota</taxon>
        <taxon>Myxococcia</taxon>
        <taxon>Myxococcales</taxon>
        <taxon>Cystobacterineae</taxon>
        <taxon>Archangiaceae</taxon>
        <taxon>Archangium</taxon>
    </lineage>
</organism>
<dbReference type="Pfam" id="PF02678">
    <property type="entry name" value="Pirin"/>
    <property type="match status" value="1"/>
</dbReference>
<dbReference type="PANTHER" id="PTHR43212:SF3">
    <property type="entry name" value="QUERCETIN 2,3-DIOXYGENASE"/>
    <property type="match status" value="1"/>
</dbReference>